<keyword evidence="4" id="KW-1185">Reference proteome</keyword>
<evidence type="ECO:0000313" key="3">
    <source>
        <dbReference type="EMBL" id="TPX13147.1"/>
    </source>
</evidence>
<name>A0A507B099_9PEZI</name>
<dbReference type="OrthoDB" id="17212at2759"/>
<feature type="region of interest" description="Disordered" evidence="2">
    <location>
        <begin position="1"/>
        <end position="24"/>
    </location>
</feature>
<feature type="compositionally biased region" description="Basic residues" evidence="2">
    <location>
        <begin position="502"/>
        <end position="518"/>
    </location>
</feature>
<feature type="region of interest" description="Disordered" evidence="2">
    <location>
        <begin position="536"/>
        <end position="556"/>
    </location>
</feature>
<proteinExistence type="inferred from homology"/>
<dbReference type="SUPFAM" id="SSF54928">
    <property type="entry name" value="RNA-binding domain, RBD"/>
    <property type="match status" value="1"/>
</dbReference>
<comment type="caution">
    <text evidence="3">The sequence shown here is derived from an EMBL/GenBank/DDBJ whole genome shotgun (WGS) entry which is preliminary data.</text>
</comment>
<gene>
    <name evidence="3" type="ORF">E0L32_006347</name>
</gene>
<dbReference type="InterPro" id="IPR035979">
    <property type="entry name" value="RBD_domain_sf"/>
</dbReference>
<accession>A0A507B099</accession>
<dbReference type="AlphaFoldDB" id="A0A507B099"/>
<feature type="region of interest" description="Disordered" evidence="2">
    <location>
        <begin position="286"/>
        <end position="305"/>
    </location>
</feature>
<evidence type="ECO:0000313" key="4">
    <source>
        <dbReference type="Proteomes" id="UP000319257"/>
    </source>
</evidence>
<feature type="compositionally biased region" description="Acidic residues" evidence="2">
    <location>
        <begin position="286"/>
        <end position="297"/>
    </location>
</feature>
<feature type="region of interest" description="Disordered" evidence="2">
    <location>
        <begin position="570"/>
        <end position="652"/>
    </location>
</feature>
<dbReference type="InterPro" id="IPR006931">
    <property type="entry name" value="Calcipressin"/>
</dbReference>
<dbReference type="FunFam" id="3.30.70.330:FF:000503">
    <property type="entry name" value="Calcineurin binding protein, putative"/>
    <property type="match status" value="1"/>
</dbReference>
<comment type="similarity">
    <text evidence="1">Belongs to the RCAN family.</text>
</comment>
<feature type="compositionally biased region" description="Basic and acidic residues" evidence="2">
    <location>
        <begin position="640"/>
        <end position="652"/>
    </location>
</feature>
<feature type="compositionally biased region" description="Low complexity" evidence="2">
    <location>
        <begin position="11"/>
        <end position="24"/>
    </location>
</feature>
<dbReference type="CDD" id="cd12434">
    <property type="entry name" value="RRM_RCAN_like"/>
    <property type="match status" value="1"/>
</dbReference>
<dbReference type="GO" id="GO:0005737">
    <property type="term" value="C:cytoplasm"/>
    <property type="evidence" value="ECO:0007669"/>
    <property type="project" value="TreeGrafter"/>
</dbReference>
<dbReference type="GO" id="GO:0019722">
    <property type="term" value="P:calcium-mediated signaling"/>
    <property type="evidence" value="ECO:0007669"/>
    <property type="project" value="InterPro"/>
</dbReference>
<dbReference type="GeneID" id="41973794"/>
<dbReference type="PANTHER" id="PTHR10300">
    <property type="entry name" value="CALCIPRESSIN"/>
    <property type="match status" value="1"/>
</dbReference>
<feature type="region of interest" description="Disordered" evidence="2">
    <location>
        <begin position="400"/>
        <end position="518"/>
    </location>
</feature>
<dbReference type="STRING" id="1093900.A0A507B099"/>
<feature type="region of interest" description="Disordered" evidence="2">
    <location>
        <begin position="188"/>
        <end position="219"/>
    </location>
</feature>
<dbReference type="EMBL" id="SKBQ01000036">
    <property type="protein sequence ID" value="TPX13147.1"/>
    <property type="molecule type" value="Genomic_DNA"/>
</dbReference>
<dbReference type="GO" id="GO:0005634">
    <property type="term" value="C:nucleus"/>
    <property type="evidence" value="ECO:0007669"/>
    <property type="project" value="TreeGrafter"/>
</dbReference>
<dbReference type="InterPro" id="IPR012677">
    <property type="entry name" value="Nucleotide-bd_a/b_plait_sf"/>
</dbReference>
<reference evidence="3 4" key="1">
    <citation type="submission" date="2019-06" db="EMBL/GenBank/DDBJ databases">
        <title>Draft genome sequence of the filamentous fungus Phialemoniopsis curvata isolated from diesel fuel.</title>
        <authorList>
            <person name="Varaljay V.A."/>
            <person name="Lyon W.J."/>
            <person name="Crouch A.L."/>
            <person name="Drake C.E."/>
            <person name="Hollomon J.M."/>
            <person name="Nadeau L.J."/>
            <person name="Nunn H.S."/>
            <person name="Stevenson B.S."/>
            <person name="Bojanowski C.L."/>
            <person name="Crookes-Goodson W.J."/>
        </authorList>
    </citation>
    <scope>NUCLEOTIDE SEQUENCE [LARGE SCALE GENOMIC DNA]</scope>
    <source>
        <strain evidence="3 4">D216</strain>
    </source>
</reference>
<dbReference type="GO" id="GO:0008597">
    <property type="term" value="F:calcium-dependent protein serine/threonine phosphatase regulator activity"/>
    <property type="evidence" value="ECO:0007669"/>
    <property type="project" value="TreeGrafter"/>
</dbReference>
<dbReference type="Gene3D" id="3.30.70.330">
    <property type="match status" value="1"/>
</dbReference>
<feature type="compositionally biased region" description="Gly residues" evidence="2">
    <location>
        <begin position="598"/>
        <end position="613"/>
    </location>
</feature>
<protein>
    <submittedName>
        <fullName evidence="3">Uncharacterized protein</fullName>
    </submittedName>
</protein>
<dbReference type="RefSeq" id="XP_030994858.1">
    <property type="nucleotide sequence ID" value="XM_031140970.1"/>
</dbReference>
<feature type="compositionally biased region" description="Low complexity" evidence="2">
    <location>
        <begin position="625"/>
        <end position="639"/>
    </location>
</feature>
<evidence type="ECO:0000256" key="1">
    <source>
        <dbReference type="ARBA" id="ARBA00008209"/>
    </source>
</evidence>
<dbReference type="InParanoid" id="A0A507B099"/>
<organism evidence="3 4">
    <name type="scientific">Thyridium curvatum</name>
    <dbReference type="NCBI Taxonomy" id="1093900"/>
    <lineage>
        <taxon>Eukaryota</taxon>
        <taxon>Fungi</taxon>
        <taxon>Dikarya</taxon>
        <taxon>Ascomycota</taxon>
        <taxon>Pezizomycotina</taxon>
        <taxon>Sordariomycetes</taxon>
        <taxon>Sordariomycetidae</taxon>
        <taxon>Thyridiales</taxon>
        <taxon>Thyridiaceae</taxon>
        <taxon>Thyridium</taxon>
    </lineage>
</organism>
<dbReference type="Pfam" id="PF04847">
    <property type="entry name" value="Calcipressin"/>
    <property type="match status" value="1"/>
</dbReference>
<feature type="compositionally biased region" description="Basic and acidic residues" evidence="2">
    <location>
        <begin position="463"/>
        <end position="472"/>
    </location>
</feature>
<dbReference type="PANTHER" id="PTHR10300:SF14">
    <property type="entry name" value="PROTEIN SARAH"/>
    <property type="match status" value="1"/>
</dbReference>
<evidence type="ECO:0000256" key="2">
    <source>
        <dbReference type="SAM" id="MobiDB-lite"/>
    </source>
</evidence>
<sequence length="652" mass="69738">MSEEFRPSPPTRTSTASSRSSRKSLTLDLSNLPPLQQPTPPSNTLLFTNLQDLDVFRPDNLQTIRELIEHTAPVHTWAPLKSFRRIVVSFFSEQAAIQVRSIWDGEAILGERCHVYFGRHTPLDLGAGGAVQHLALPDAGKLFFISPPPSPPHDWEMRLEGAPNKEVHAEDLAEALARLHHHRGPLDDVIMSSSETNSPVSPVDGGGGGPGPRRGMRSRSSTLIYQPEEHGSSPNLPAIAVHDMTDEPEEVAPEFTKEKPLPAHTARPPVELMHDAAYSIITGDTEVNEEEEEEEGPPESSNTEGTIALMGTYTLAIRLYIRGSIFPRQHPRHGARAGEVLEVPPLHPARHAAPPPPPLPVVAELRRRRLQARDVLEVEGGLAAEGAQLRLVDGDGVQQAPVGRDAPLVVPQGGRQAARGERQQREEDALARHEGGVVRRRAGDAQRRREGAAVEPVGLGGEEGARGVDGRLARQPRQDVVGQDAARRGGPQLRRQEGLHGRAGRARRREVPRRRAEHVRHVPPERDVVGLLRRRGAHALPRQAEPERRAAEGGHGAEAVEVADGHAVLGDGVVARPGGGEPQDAPAHGGVEQPHADAGGGAGAAGLDGGQGGRRLQQVLEGLEEAAAGDAGAEPAGAGERLDDAPAAHAAD</sequence>
<dbReference type="Proteomes" id="UP000319257">
    <property type="component" value="Unassembled WGS sequence"/>
</dbReference>
<dbReference type="GO" id="GO:0003676">
    <property type="term" value="F:nucleic acid binding"/>
    <property type="evidence" value="ECO:0007669"/>
    <property type="project" value="InterPro"/>
</dbReference>
<feature type="compositionally biased region" description="Basic and acidic residues" evidence="2">
    <location>
        <begin position="418"/>
        <end position="452"/>
    </location>
</feature>